<evidence type="ECO:0000313" key="8">
    <source>
        <dbReference type="EMBL" id="KER29788.1"/>
    </source>
</evidence>
<dbReference type="KEGG" id="ovi:T265_13305"/>
<evidence type="ECO:0000256" key="3">
    <source>
        <dbReference type="ARBA" id="ARBA00018742"/>
    </source>
</evidence>
<reference evidence="8 9" key="1">
    <citation type="submission" date="2013-11" db="EMBL/GenBank/DDBJ databases">
        <title>Opisthorchis viverrini - life in the bile duct.</title>
        <authorList>
            <person name="Young N.D."/>
            <person name="Nagarajan N."/>
            <person name="Lin S.J."/>
            <person name="Korhonen P.K."/>
            <person name="Jex A.R."/>
            <person name="Hall R.S."/>
            <person name="Safavi-Hemami H."/>
            <person name="Kaewkong W."/>
            <person name="Bertrand D."/>
            <person name="Gao S."/>
            <person name="Seet Q."/>
            <person name="Wongkham S."/>
            <person name="Teh B.T."/>
            <person name="Wongkham C."/>
            <person name="Intapan P.M."/>
            <person name="Maleewong W."/>
            <person name="Yang X."/>
            <person name="Hu M."/>
            <person name="Wang Z."/>
            <person name="Hofmann A."/>
            <person name="Sternberg P.W."/>
            <person name="Tan P."/>
            <person name="Wang J."/>
            <person name="Gasser R.B."/>
        </authorList>
    </citation>
    <scope>NUCLEOTIDE SEQUENCE [LARGE SCALE GENOMIC DNA]</scope>
</reference>
<dbReference type="Pfam" id="PF00808">
    <property type="entry name" value="CBFD_NFYB_HMF"/>
    <property type="match status" value="1"/>
</dbReference>
<gene>
    <name evidence="8" type="ORF">T265_13305</name>
</gene>
<dbReference type="GeneID" id="20327472"/>
<dbReference type="OrthoDB" id="601405at2759"/>
<evidence type="ECO:0000313" key="9">
    <source>
        <dbReference type="Proteomes" id="UP000054324"/>
    </source>
</evidence>
<dbReference type="STRING" id="6198.A0A074ZQU9"/>
<dbReference type="PANTHER" id="PTHR46138">
    <property type="entry name" value="PROTEIN DR1"/>
    <property type="match status" value="1"/>
</dbReference>
<dbReference type="GO" id="GO:0017054">
    <property type="term" value="C:negative cofactor 2 complex"/>
    <property type="evidence" value="ECO:0007669"/>
    <property type="project" value="InterPro"/>
</dbReference>
<feature type="non-terminal residue" evidence="8">
    <location>
        <position position="273"/>
    </location>
</feature>
<dbReference type="GO" id="GO:0051123">
    <property type="term" value="P:RNA polymerase II preinitiation complex assembly"/>
    <property type="evidence" value="ECO:0007669"/>
    <property type="project" value="TreeGrafter"/>
</dbReference>
<accession>A0A074ZQU9</accession>
<dbReference type="CDD" id="cd22905">
    <property type="entry name" value="HFD_Dr1"/>
    <property type="match status" value="1"/>
</dbReference>
<dbReference type="InterPro" id="IPR003958">
    <property type="entry name" value="CBFA_NFYB_domain"/>
</dbReference>
<dbReference type="GO" id="GO:0046982">
    <property type="term" value="F:protein heterodimerization activity"/>
    <property type="evidence" value="ECO:0007669"/>
    <property type="project" value="InterPro"/>
</dbReference>
<dbReference type="GO" id="GO:0000122">
    <property type="term" value="P:negative regulation of transcription by RNA polymerase II"/>
    <property type="evidence" value="ECO:0007669"/>
    <property type="project" value="InterPro"/>
</dbReference>
<dbReference type="InterPro" id="IPR042225">
    <property type="entry name" value="Ncb2"/>
</dbReference>
<evidence type="ECO:0000256" key="4">
    <source>
        <dbReference type="ARBA" id="ARBA00023242"/>
    </source>
</evidence>
<dbReference type="Gene3D" id="1.10.20.10">
    <property type="entry name" value="Histone, subunit A"/>
    <property type="match status" value="1"/>
</dbReference>
<dbReference type="GO" id="GO:0017025">
    <property type="term" value="F:TBP-class protein binding"/>
    <property type="evidence" value="ECO:0007669"/>
    <property type="project" value="TreeGrafter"/>
</dbReference>
<dbReference type="SUPFAM" id="SSF47113">
    <property type="entry name" value="Histone-fold"/>
    <property type="match status" value="1"/>
</dbReference>
<comment type="subcellular location">
    <subcellularLocation>
        <location evidence="1">Nucleus</location>
    </subcellularLocation>
</comment>
<dbReference type="Proteomes" id="UP000054324">
    <property type="component" value="Unassembled WGS sequence"/>
</dbReference>
<proteinExistence type="inferred from homology"/>
<evidence type="ECO:0000259" key="7">
    <source>
        <dbReference type="Pfam" id="PF00808"/>
    </source>
</evidence>
<protein>
    <recommendedName>
        <fullName evidence="3">Protein Dr1</fullName>
    </recommendedName>
    <alternativeName>
        <fullName evidence="6">Down-regulator of transcription 1</fullName>
    </alternativeName>
    <alternativeName>
        <fullName evidence="5">Negative cofactor 2-beta</fullName>
    </alternativeName>
</protein>
<keyword evidence="4" id="KW-0539">Nucleus</keyword>
<evidence type="ECO:0000256" key="6">
    <source>
        <dbReference type="ARBA" id="ARBA00032651"/>
    </source>
</evidence>
<sequence length="273" mass="29802">FEEDEFQCKEEDEVSIPRASLNKFIKDVVPDARLTTETRELLLNCCHAFIHKLATQANIACASAKKKTISPEHIFQGLDAMNLSAYKERVVVASEEAKEELKGRRMLSASYRFKHQDSEELERLAREQQEIFEQARADFVGEQLDRGDLLLASELAAADAAALQGPIVGPSADNPTKGMCTNFLAYSSLHPAGDAQTIPKLTGSEHARLGGALSLNVKHHDDCERIVSNIGFTMGIIALLGVPPPLSSTRVKLITPPSDTDGAVLSLIAYCEI</sequence>
<dbReference type="InterPro" id="IPR009072">
    <property type="entry name" value="Histone-fold"/>
</dbReference>
<dbReference type="EMBL" id="KL596672">
    <property type="protein sequence ID" value="KER29788.1"/>
    <property type="molecule type" value="Genomic_DNA"/>
</dbReference>
<dbReference type="CTD" id="20327472"/>
<comment type="similarity">
    <text evidence="2">Belongs to the NC2 beta/DR1 family.</text>
</comment>
<organism evidence="8 9">
    <name type="scientific">Opisthorchis viverrini</name>
    <name type="common">Southeast Asian liver fluke</name>
    <dbReference type="NCBI Taxonomy" id="6198"/>
    <lineage>
        <taxon>Eukaryota</taxon>
        <taxon>Metazoa</taxon>
        <taxon>Spiralia</taxon>
        <taxon>Lophotrochozoa</taxon>
        <taxon>Platyhelminthes</taxon>
        <taxon>Trematoda</taxon>
        <taxon>Digenea</taxon>
        <taxon>Opisthorchiida</taxon>
        <taxon>Opisthorchiata</taxon>
        <taxon>Opisthorchiidae</taxon>
        <taxon>Opisthorchis</taxon>
    </lineage>
</organism>
<evidence type="ECO:0000256" key="5">
    <source>
        <dbReference type="ARBA" id="ARBA00030451"/>
    </source>
</evidence>
<feature type="domain" description="Transcription factor CBF/NF-Y/archaeal histone" evidence="7">
    <location>
        <begin position="15"/>
        <end position="76"/>
    </location>
</feature>
<evidence type="ECO:0000256" key="1">
    <source>
        <dbReference type="ARBA" id="ARBA00004123"/>
    </source>
</evidence>
<evidence type="ECO:0000256" key="2">
    <source>
        <dbReference type="ARBA" id="ARBA00009245"/>
    </source>
</evidence>
<dbReference type="AlphaFoldDB" id="A0A074ZQU9"/>
<dbReference type="GO" id="GO:0016251">
    <property type="term" value="F:RNA polymerase II general transcription initiation factor activity"/>
    <property type="evidence" value="ECO:0007669"/>
    <property type="project" value="TreeGrafter"/>
</dbReference>
<name>A0A074ZQU9_OPIVI</name>
<keyword evidence="9" id="KW-1185">Reference proteome</keyword>
<dbReference type="RefSeq" id="XP_009166518.1">
    <property type="nucleotide sequence ID" value="XM_009168254.1"/>
</dbReference>
<dbReference type="PANTHER" id="PTHR46138:SF1">
    <property type="entry name" value="PROTEIN DR1"/>
    <property type="match status" value="1"/>
</dbReference>
<feature type="non-terminal residue" evidence="8">
    <location>
        <position position="1"/>
    </location>
</feature>